<evidence type="ECO:0000313" key="2">
    <source>
        <dbReference type="EMBL" id="MFA1558925.1"/>
    </source>
</evidence>
<dbReference type="RefSeq" id="WP_371945941.1">
    <property type="nucleotide sequence ID" value="NZ_JAXCEH010000037.1"/>
</dbReference>
<accession>A0ABV4R7M0</accession>
<comment type="caution">
    <text evidence="2">The sequence shown here is derived from an EMBL/GenBank/DDBJ whole genome shotgun (WGS) entry which is preliminary data.</text>
</comment>
<organism evidence="2 3">
    <name type="scientific">Actinomadura chokoriensis</name>
    <dbReference type="NCBI Taxonomy" id="454156"/>
    <lineage>
        <taxon>Bacteria</taxon>
        <taxon>Bacillati</taxon>
        <taxon>Actinomycetota</taxon>
        <taxon>Actinomycetes</taxon>
        <taxon>Streptosporangiales</taxon>
        <taxon>Thermomonosporaceae</taxon>
        <taxon>Actinomadura</taxon>
    </lineage>
</organism>
<dbReference type="Proteomes" id="UP001569904">
    <property type="component" value="Unassembled WGS sequence"/>
</dbReference>
<evidence type="ECO:0000256" key="1">
    <source>
        <dbReference type="SAM" id="MobiDB-lite"/>
    </source>
</evidence>
<feature type="compositionally biased region" description="Low complexity" evidence="1">
    <location>
        <begin position="28"/>
        <end position="37"/>
    </location>
</feature>
<proteinExistence type="predicted"/>
<reference evidence="2 3" key="1">
    <citation type="submission" date="2023-11" db="EMBL/GenBank/DDBJ databases">
        <title>Actinomadura monticuli sp. nov., isolated from volcanic ash.</title>
        <authorList>
            <person name="Lee S.D."/>
            <person name="Yang H."/>
            <person name="Kim I.S."/>
        </authorList>
    </citation>
    <scope>NUCLEOTIDE SEQUENCE [LARGE SCALE GENOMIC DNA]</scope>
    <source>
        <strain evidence="2 3">DSM 45346</strain>
    </source>
</reference>
<gene>
    <name evidence="2" type="ORF">SM436_34985</name>
</gene>
<evidence type="ECO:0000313" key="3">
    <source>
        <dbReference type="Proteomes" id="UP001569904"/>
    </source>
</evidence>
<protein>
    <submittedName>
        <fullName evidence="2">DUF6243 family protein</fullName>
    </submittedName>
</protein>
<name>A0ABV4R7M0_9ACTN</name>
<dbReference type="EMBL" id="JAXCEH010000037">
    <property type="protein sequence ID" value="MFA1558925.1"/>
    <property type="molecule type" value="Genomic_DNA"/>
</dbReference>
<dbReference type="Pfam" id="PF19756">
    <property type="entry name" value="DUF6243"/>
    <property type="match status" value="1"/>
</dbReference>
<feature type="compositionally biased region" description="Basic and acidic residues" evidence="1">
    <location>
        <begin position="40"/>
        <end position="64"/>
    </location>
</feature>
<dbReference type="InterPro" id="IPR046210">
    <property type="entry name" value="DUF6243"/>
</dbReference>
<sequence>MSKGRGRNRMLGVGGQRKNLSRRELRGGRAQASGAAGDPVAEKKELLRKMRERAERRAASESDE</sequence>
<feature type="region of interest" description="Disordered" evidence="1">
    <location>
        <begin position="1"/>
        <end position="64"/>
    </location>
</feature>
<keyword evidence="3" id="KW-1185">Reference proteome</keyword>